<dbReference type="InterPro" id="IPR051048">
    <property type="entry name" value="Peptidase_S8/S53_subtilisin"/>
</dbReference>
<dbReference type="Pfam" id="PF00082">
    <property type="entry name" value="Peptidase_S8"/>
    <property type="match status" value="1"/>
</dbReference>
<dbReference type="AlphaFoldDB" id="A0A4R1BG82"/>
<sequence>MVIRSRRHLWVLVTAAAVAAALLALASAARGQAEPAVDRDARGIPYVAGELVVAYRAGANPAQVLNTVETRLGGITTAVEVEKDLPALGVQVLSVPAIQNRRSQERRQEALERVRRALERSPAVAAADYNYLRTPGWVPNDPRFREQWGHRKVGLPRAWDRARGGGVRIAVLDTGIAQGHPELRPKVVLQRDFVDGDGVAEDRDGHGTHVAGIAAAVTNNGQGVAGTCPACRLMVGRIVGPYGASVADGIEGMKWAADRGARVINLSLGGPGYVAAEARAVNYAWRRGAVIVAAAGNESTDTPIYPAAYGNAVAVAATNQKDGRARFSNFGSWVDISAPGVGILSTFPGGYRSLSGTSMAAPYVSGTAGLLAGRGYGKFQIRNRILDTAVDLGPRGKDPYYGHGRLNAAAAVR</sequence>
<dbReference type="PANTHER" id="PTHR43399">
    <property type="entry name" value="SUBTILISIN-RELATED"/>
    <property type="match status" value="1"/>
</dbReference>
<comment type="similarity">
    <text evidence="2 7 8">Belongs to the peptidase S8 family.</text>
</comment>
<comment type="subcellular location">
    <subcellularLocation>
        <location evidence="1">Secreted</location>
    </subcellularLocation>
</comment>
<organism evidence="11 12">
    <name type="scientific">Rubrobacter taiwanensis</name>
    <dbReference type="NCBI Taxonomy" id="185139"/>
    <lineage>
        <taxon>Bacteria</taxon>
        <taxon>Bacillati</taxon>
        <taxon>Actinomycetota</taxon>
        <taxon>Rubrobacteria</taxon>
        <taxon>Rubrobacterales</taxon>
        <taxon>Rubrobacteraceae</taxon>
        <taxon>Rubrobacter</taxon>
    </lineage>
</organism>
<dbReference type="GO" id="GO:0006508">
    <property type="term" value="P:proteolysis"/>
    <property type="evidence" value="ECO:0007669"/>
    <property type="project" value="UniProtKB-KW"/>
</dbReference>
<evidence type="ECO:0000256" key="1">
    <source>
        <dbReference type="ARBA" id="ARBA00004613"/>
    </source>
</evidence>
<dbReference type="PROSITE" id="PS00137">
    <property type="entry name" value="SUBTILASE_HIS"/>
    <property type="match status" value="1"/>
</dbReference>
<dbReference type="InterPro" id="IPR015500">
    <property type="entry name" value="Peptidase_S8_subtilisin-rel"/>
</dbReference>
<gene>
    <name evidence="11" type="ORF">E0L93_10965</name>
</gene>
<evidence type="ECO:0000256" key="4">
    <source>
        <dbReference type="ARBA" id="ARBA00022670"/>
    </source>
</evidence>
<evidence type="ECO:0000256" key="7">
    <source>
        <dbReference type="PROSITE-ProRule" id="PRU01240"/>
    </source>
</evidence>
<dbReference type="InterPro" id="IPR023828">
    <property type="entry name" value="Peptidase_S8_Ser-AS"/>
</dbReference>
<dbReference type="PROSITE" id="PS51892">
    <property type="entry name" value="SUBTILASE"/>
    <property type="match status" value="1"/>
</dbReference>
<evidence type="ECO:0000256" key="3">
    <source>
        <dbReference type="ARBA" id="ARBA00022525"/>
    </source>
</evidence>
<feature type="domain" description="Peptidase S8/S53" evidence="10">
    <location>
        <begin position="164"/>
        <end position="404"/>
    </location>
</feature>
<dbReference type="PROSITE" id="PS00136">
    <property type="entry name" value="SUBTILASE_ASP"/>
    <property type="match status" value="1"/>
</dbReference>
<evidence type="ECO:0000259" key="10">
    <source>
        <dbReference type="Pfam" id="PF00082"/>
    </source>
</evidence>
<dbReference type="PRINTS" id="PR00723">
    <property type="entry name" value="SUBTILISIN"/>
</dbReference>
<keyword evidence="3" id="KW-0964">Secreted</keyword>
<dbReference type="InterPro" id="IPR036852">
    <property type="entry name" value="Peptidase_S8/S53_dom_sf"/>
</dbReference>
<evidence type="ECO:0000256" key="6">
    <source>
        <dbReference type="ARBA" id="ARBA00022825"/>
    </source>
</evidence>
<protein>
    <submittedName>
        <fullName evidence="11">Peptidase S8</fullName>
    </submittedName>
</protein>
<name>A0A4R1BG82_9ACTN</name>
<evidence type="ECO:0000256" key="9">
    <source>
        <dbReference type="SAM" id="SignalP"/>
    </source>
</evidence>
<keyword evidence="5 7" id="KW-0378">Hydrolase</keyword>
<evidence type="ECO:0000256" key="2">
    <source>
        <dbReference type="ARBA" id="ARBA00011073"/>
    </source>
</evidence>
<reference evidence="11 12" key="1">
    <citation type="submission" date="2019-03" db="EMBL/GenBank/DDBJ databases">
        <title>Whole genome sequence of a novel Rubrobacter taiwanensis strain, isolated from Yellowstone National Park.</title>
        <authorList>
            <person name="Freed S."/>
            <person name="Ramaley R.F."/>
            <person name="Kyndt J.A."/>
        </authorList>
    </citation>
    <scope>NUCLEOTIDE SEQUENCE [LARGE SCALE GENOMIC DNA]</scope>
    <source>
        <strain evidence="11 12">Yellowstone</strain>
    </source>
</reference>
<dbReference type="PANTHER" id="PTHR43399:SF4">
    <property type="entry name" value="CELL WALL-ASSOCIATED PROTEASE"/>
    <property type="match status" value="1"/>
</dbReference>
<evidence type="ECO:0000313" key="11">
    <source>
        <dbReference type="EMBL" id="TCJ16183.1"/>
    </source>
</evidence>
<dbReference type="EMBL" id="SKBU01000018">
    <property type="protein sequence ID" value="TCJ16183.1"/>
    <property type="molecule type" value="Genomic_DNA"/>
</dbReference>
<feature type="active site" description="Charge relay system" evidence="7">
    <location>
        <position position="358"/>
    </location>
</feature>
<keyword evidence="6 7" id="KW-0720">Serine protease</keyword>
<dbReference type="GO" id="GO:0004252">
    <property type="term" value="F:serine-type endopeptidase activity"/>
    <property type="evidence" value="ECO:0007669"/>
    <property type="project" value="UniProtKB-UniRule"/>
</dbReference>
<dbReference type="Proteomes" id="UP000295244">
    <property type="component" value="Unassembled WGS sequence"/>
</dbReference>
<dbReference type="InterPro" id="IPR000209">
    <property type="entry name" value="Peptidase_S8/S53_dom"/>
</dbReference>
<dbReference type="CDD" id="cd07484">
    <property type="entry name" value="Peptidases_S8_Thermitase_like"/>
    <property type="match status" value="1"/>
</dbReference>
<feature type="active site" description="Charge relay system" evidence="7">
    <location>
        <position position="173"/>
    </location>
</feature>
<dbReference type="PROSITE" id="PS00138">
    <property type="entry name" value="SUBTILASE_SER"/>
    <property type="match status" value="1"/>
</dbReference>
<evidence type="ECO:0000256" key="5">
    <source>
        <dbReference type="ARBA" id="ARBA00022801"/>
    </source>
</evidence>
<dbReference type="SUPFAM" id="SSF52743">
    <property type="entry name" value="Subtilisin-like"/>
    <property type="match status" value="1"/>
</dbReference>
<dbReference type="InterPro" id="IPR034084">
    <property type="entry name" value="Thermitase-like_dom"/>
</dbReference>
<feature type="signal peptide" evidence="9">
    <location>
        <begin position="1"/>
        <end position="26"/>
    </location>
</feature>
<dbReference type="InterPro" id="IPR022398">
    <property type="entry name" value="Peptidase_S8_His-AS"/>
</dbReference>
<comment type="caution">
    <text evidence="11">The sequence shown here is derived from an EMBL/GenBank/DDBJ whole genome shotgun (WGS) entry which is preliminary data.</text>
</comment>
<proteinExistence type="inferred from homology"/>
<evidence type="ECO:0000313" key="12">
    <source>
        <dbReference type="Proteomes" id="UP000295244"/>
    </source>
</evidence>
<feature type="chain" id="PRO_5039451309" evidence="9">
    <location>
        <begin position="27"/>
        <end position="413"/>
    </location>
</feature>
<feature type="active site" description="Charge relay system" evidence="7">
    <location>
        <position position="206"/>
    </location>
</feature>
<keyword evidence="9" id="KW-0732">Signal</keyword>
<keyword evidence="12" id="KW-1185">Reference proteome</keyword>
<keyword evidence="4 7" id="KW-0645">Protease</keyword>
<dbReference type="GO" id="GO:0005576">
    <property type="term" value="C:extracellular region"/>
    <property type="evidence" value="ECO:0007669"/>
    <property type="project" value="UniProtKB-SubCell"/>
</dbReference>
<dbReference type="InterPro" id="IPR023827">
    <property type="entry name" value="Peptidase_S8_Asp-AS"/>
</dbReference>
<dbReference type="Gene3D" id="3.40.50.200">
    <property type="entry name" value="Peptidase S8/S53 domain"/>
    <property type="match status" value="1"/>
</dbReference>
<evidence type="ECO:0000256" key="8">
    <source>
        <dbReference type="RuleBase" id="RU003355"/>
    </source>
</evidence>
<dbReference type="OrthoDB" id="9813435at2"/>
<accession>A0A4R1BG82</accession>